<organism evidence="6 7">
    <name type="scientific">Hasllibacter halocynthiae</name>
    <dbReference type="NCBI Taxonomy" id="595589"/>
    <lineage>
        <taxon>Bacteria</taxon>
        <taxon>Pseudomonadati</taxon>
        <taxon>Pseudomonadota</taxon>
        <taxon>Alphaproteobacteria</taxon>
        <taxon>Rhodobacterales</taxon>
        <taxon>Roseobacteraceae</taxon>
        <taxon>Hasllibacter</taxon>
    </lineage>
</organism>
<dbReference type="CDD" id="cd00207">
    <property type="entry name" value="fer2"/>
    <property type="match status" value="1"/>
</dbReference>
<feature type="transmembrane region" description="Helical" evidence="3">
    <location>
        <begin position="372"/>
        <end position="396"/>
    </location>
</feature>
<dbReference type="GO" id="GO:0016491">
    <property type="term" value="F:oxidoreductase activity"/>
    <property type="evidence" value="ECO:0007669"/>
    <property type="project" value="InterPro"/>
</dbReference>
<dbReference type="SUPFAM" id="SSF52343">
    <property type="entry name" value="Ferredoxin reductase-like, C-terminal NADP-linked domain"/>
    <property type="match status" value="1"/>
</dbReference>
<dbReference type="InterPro" id="IPR001041">
    <property type="entry name" value="2Fe-2S_ferredoxin-type"/>
</dbReference>
<dbReference type="Pfam" id="PF00970">
    <property type="entry name" value="FAD_binding_6"/>
    <property type="match status" value="1"/>
</dbReference>
<sequence>MLHIFSRRGPRTARINGRAVEVAPNETILQAALGDGIDFPFICRVGGCATCKCRLTGGEVDELTETGYVLTEEEIADGYILACQSRPRTDVEIELPAEPVVSAEKVAGRIVGREFLTHDIVRLDVQLDRPLDYRAGQFASLTLDDLPEASRSYSFSTAPDDGGRVGFTIRRVPGGAFSGHVFDEDVVGAGVSARGPAGEFHLREGEGRALFVAGGSGLAPILAILEEMDRTGDRRPVTLMFGARQERDLYALEEIEGYAARRPGFRFVPVLSDDDYNPDWKGRHGFVTDFIAEEAEGVEAAYLCGPPGMVDSAEGALKALGMPGEAIHADRFIIREGRQSNFWGAVGLPVIDRPRAKPGDYLKFGVLHMAGLLAIATVLLGGFYAVIGVAIIMVAYAFGDLIAGEDVSTPDYGQPWILTLQLWTALPLVMLLCFCFMWQLSTGDPLGFGALVHATTGYDIVAARAEANPVVRYVTGIVGVGLMIGGLATITAHELTHRTWDPVSMFVGRWLLAFSFDVGFSIEHVYGHHRYVATDIDPATAPRGRNVYAHIVHSIVHTNLGAARIEADRLRRKGLPVWSLRNAYLRGLLMSLSLLVAAFLIAGWLGVLMFTLTALFARSLLEIVNYMEHYGMIRVPEQPVQPRHSWNTNAVFSSWAMFNLGRHSHHHAQGEVPFQDLMSLPDAPKMRYGYLATMGITLIPPAWNRMMVERLKHWDANYASPEERVLAREANRRSGLRGLMDYDPSALPPAGSSGAVPAE</sequence>
<name>A0A2T0WZC4_9RHOB</name>
<comment type="caution">
    <text evidence="6">The sequence shown here is derived from an EMBL/GenBank/DDBJ whole genome shotgun (WGS) entry which is preliminary data.</text>
</comment>
<feature type="region of interest" description="Disordered" evidence="2">
    <location>
        <begin position="739"/>
        <end position="759"/>
    </location>
</feature>
<evidence type="ECO:0000259" key="4">
    <source>
        <dbReference type="PROSITE" id="PS51085"/>
    </source>
</evidence>
<dbReference type="PANTHER" id="PTHR47354">
    <property type="entry name" value="NADH OXIDOREDUCTASE HCR"/>
    <property type="match status" value="1"/>
</dbReference>
<dbReference type="CDD" id="cd03512">
    <property type="entry name" value="Alkane-hydroxylase"/>
    <property type="match status" value="1"/>
</dbReference>
<dbReference type="PROSITE" id="PS00197">
    <property type="entry name" value="2FE2S_FER_1"/>
    <property type="match status" value="1"/>
</dbReference>
<dbReference type="InterPro" id="IPR036010">
    <property type="entry name" value="2Fe-2S_ferredoxin-like_sf"/>
</dbReference>
<dbReference type="OrthoDB" id="9806195at2"/>
<dbReference type="EMBL" id="PVTT01000003">
    <property type="protein sequence ID" value="PRY92053.1"/>
    <property type="molecule type" value="Genomic_DNA"/>
</dbReference>
<dbReference type="PRINTS" id="PR00371">
    <property type="entry name" value="FPNCR"/>
</dbReference>
<evidence type="ECO:0000256" key="1">
    <source>
        <dbReference type="ARBA" id="ARBA00034078"/>
    </source>
</evidence>
<evidence type="ECO:0000313" key="7">
    <source>
        <dbReference type="Proteomes" id="UP000238801"/>
    </source>
</evidence>
<keyword evidence="3" id="KW-1133">Transmembrane helix</keyword>
<dbReference type="PROSITE" id="PS51384">
    <property type="entry name" value="FAD_FR"/>
    <property type="match status" value="1"/>
</dbReference>
<dbReference type="Gene3D" id="3.40.50.80">
    <property type="entry name" value="Nucleotide-binding domain of ferredoxin-NADP reductase (FNR) module"/>
    <property type="match status" value="1"/>
</dbReference>
<dbReference type="PANTHER" id="PTHR47354:SF5">
    <property type="entry name" value="PROTEIN RFBI"/>
    <property type="match status" value="1"/>
</dbReference>
<proteinExistence type="predicted"/>
<dbReference type="GO" id="GO:0051537">
    <property type="term" value="F:2 iron, 2 sulfur cluster binding"/>
    <property type="evidence" value="ECO:0007669"/>
    <property type="project" value="InterPro"/>
</dbReference>
<dbReference type="InterPro" id="IPR006058">
    <property type="entry name" value="2Fe2S_fd_BS"/>
</dbReference>
<dbReference type="Proteomes" id="UP000238801">
    <property type="component" value="Unassembled WGS sequence"/>
</dbReference>
<dbReference type="SUPFAM" id="SSF54292">
    <property type="entry name" value="2Fe-2S ferredoxin-like"/>
    <property type="match status" value="1"/>
</dbReference>
<dbReference type="InterPro" id="IPR039261">
    <property type="entry name" value="FNR_nucleotide-bd"/>
</dbReference>
<dbReference type="InterPro" id="IPR001709">
    <property type="entry name" value="Flavoprot_Pyr_Nucl_cyt_Rdtase"/>
</dbReference>
<feature type="domain" description="2Fe-2S ferredoxin-type" evidence="4">
    <location>
        <begin position="1"/>
        <end position="99"/>
    </location>
</feature>
<dbReference type="Pfam" id="PF00175">
    <property type="entry name" value="NAD_binding_1"/>
    <property type="match status" value="1"/>
</dbReference>
<dbReference type="Pfam" id="PF00487">
    <property type="entry name" value="FA_desaturase"/>
    <property type="match status" value="1"/>
</dbReference>
<dbReference type="InterPro" id="IPR050415">
    <property type="entry name" value="MRET"/>
</dbReference>
<evidence type="ECO:0000259" key="5">
    <source>
        <dbReference type="PROSITE" id="PS51384"/>
    </source>
</evidence>
<dbReference type="PRINTS" id="PR00410">
    <property type="entry name" value="PHEHYDRXLASE"/>
</dbReference>
<keyword evidence="7" id="KW-1185">Reference proteome</keyword>
<evidence type="ECO:0000256" key="2">
    <source>
        <dbReference type="SAM" id="MobiDB-lite"/>
    </source>
</evidence>
<dbReference type="InterPro" id="IPR005804">
    <property type="entry name" value="FA_desaturase_dom"/>
</dbReference>
<evidence type="ECO:0000256" key="3">
    <source>
        <dbReference type="SAM" id="Phobius"/>
    </source>
</evidence>
<evidence type="ECO:0000313" key="6">
    <source>
        <dbReference type="EMBL" id="PRY92053.1"/>
    </source>
</evidence>
<reference evidence="6 7" key="1">
    <citation type="submission" date="2018-03" db="EMBL/GenBank/DDBJ databases">
        <title>Genomic Encyclopedia of Archaeal and Bacterial Type Strains, Phase II (KMG-II): from individual species to whole genera.</title>
        <authorList>
            <person name="Goeker M."/>
        </authorList>
    </citation>
    <scope>NUCLEOTIDE SEQUENCE [LARGE SCALE GENOMIC DNA]</scope>
    <source>
        <strain evidence="6 7">DSM 29318</strain>
    </source>
</reference>
<dbReference type="RefSeq" id="WP_106161782.1">
    <property type="nucleotide sequence ID" value="NZ_PVTT01000003.1"/>
</dbReference>
<feature type="transmembrane region" description="Helical" evidence="3">
    <location>
        <begin position="588"/>
        <end position="617"/>
    </location>
</feature>
<dbReference type="InterPro" id="IPR033885">
    <property type="entry name" value="AlkB/XylM"/>
</dbReference>
<dbReference type="InterPro" id="IPR017938">
    <property type="entry name" value="Riboflavin_synthase-like_b-brl"/>
</dbReference>
<dbReference type="Pfam" id="PF00111">
    <property type="entry name" value="Fer2"/>
    <property type="match status" value="1"/>
</dbReference>
<dbReference type="Gene3D" id="2.40.30.10">
    <property type="entry name" value="Translation factors"/>
    <property type="match status" value="1"/>
</dbReference>
<keyword evidence="3" id="KW-0812">Transmembrane</keyword>
<accession>A0A2T0WZC4</accession>
<dbReference type="PROSITE" id="PS51085">
    <property type="entry name" value="2FE2S_FER_2"/>
    <property type="match status" value="1"/>
</dbReference>
<protein>
    <submittedName>
        <fullName evidence="6">NAD(P)H-flavin reductase</fullName>
    </submittedName>
</protein>
<feature type="transmembrane region" description="Helical" evidence="3">
    <location>
        <begin position="416"/>
        <end position="438"/>
    </location>
</feature>
<dbReference type="AlphaFoldDB" id="A0A2T0WZC4"/>
<dbReference type="InterPro" id="IPR017927">
    <property type="entry name" value="FAD-bd_FR_type"/>
</dbReference>
<comment type="cofactor">
    <cofactor evidence="1">
        <name>[2Fe-2S] cluster</name>
        <dbReference type="ChEBI" id="CHEBI:190135"/>
    </cofactor>
</comment>
<keyword evidence="3" id="KW-0472">Membrane</keyword>
<dbReference type="InterPro" id="IPR008333">
    <property type="entry name" value="Cbr1-like_FAD-bd_dom"/>
</dbReference>
<dbReference type="InterPro" id="IPR012675">
    <property type="entry name" value="Beta-grasp_dom_sf"/>
</dbReference>
<dbReference type="SUPFAM" id="SSF63380">
    <property type="entry name" value="Riboflavin synthase domain-like"/>
    <property type="match status" value="1"/>
</dbReference>
<dbReference type="InterPro" id="IPR001433">
    <property type="entry name" value="OxRdtase_FAD/NAD-bd"/>
</dbReference>
<dbReference type="GO" id="GO:0006629">
    <property type="term" value="P:lipid metabolic process"/>
    <property type="evidence" value="ECO:0007669"/>
    <property type="project" value="InterPro"/>
</dbReference>
<feature type="domain" description="FAD-binding FR-type" evidence="5">
    <location>
        <begin position="103"/>
        <end position="203"/>
    </location>
</feature>
<gene>
    <name evidence="6" type="ORF">BCF33_2746</name>
</gene>
<dbReference type="Gene3D" id="3.10.20.30">
    <property type="match status" value="1"/>
</dbReference>